<comment type="caution">
    <text evidence="1">The sequence shown here is derived from an EMBL/GenBank/DDBJ whole genome shotgun (WGS) entry which is preliminary data.</text>
</comment>
<dbReference type="Proteomes" id="UP000836387">
    <property type="component" value="Unassembled WGS sequence"/>
</dbReference>
<organism evidence="1 2">
    <name type="scientific">Clonostachys rosea f. rosea IK726</name>
    <dbReference type="NCBI Taxonomy" id="1349383"/>
    <lineage>
        <taxon>Eukaryota</taxon>
        <taxon>Fungi</taxon>
        <taxon>Dikarya</taxon>
        <taxon>Ascomycota</taxon>
        <taxon>Pezizomycotina</taxon>
        <taxon>Sordariomycetes</taxon>
        <taxon>Hypocreomycetidae</taxon>
        <taxon>Hypocreales</taxon>
        <taxon>Bionectriaceae</taxon>
        <taxon>Clonostachys</taxon>
    </lineage>
</organism>
<proteinExistence type="predicted"/>
<accession>A0ACA9TVI0</accession>
<sequence length="70" mass="7369">MEATCFLGVTINSLTNSAGQCNAVLAQAQYLSSPLCAVAGSAAWPLPLQLTMPQAEANKVFLVWDKVRAS</sequence>
<evidence type="ECO:0000313" key="1">
    <source>
        <dbReference type="EMBL" id="CAG9944582.1"/>
    </source>
</evidence>
<dbReference type="EMBL" id="CADEHS020000008">
    <property type="protein sequence ID" value="CAG9944582.1"/>
    <property type="molecule type" value="Genomic_DNA"/>
</dbReference>
<gene>
    <name evidence="1" type="ORF">CRV2_00010673</name>
</gene>
<reference evidence="1" key="1">
    <citation type="submission" date="2020-04" db="EMBL/GenBank/DDBJ databases">
        <authorList>
            <person name="Broberg M."/>
        </authorList>
    </citation>
    <scope>NUCLEOTIDE SEQUENCE</scope>
</reference>
<keyword evidence="2" id="KW-1185">Reference proteome</keyword>
<name>A0ACA9TVI0_BIOOC</name>
<evidence type="ECO:0000313" key="2">
    <source>
        <dbReference type="Proteomes" id="UP000836387"/>
    </source>
</evidence>
<reference evidence="1" key="2">
    <citation type="submission" date="2021-10" db="EMBL/GenBank/DDBJ databases">
        <authorList>
            <person name="Piombo E."/>
        </authorList>
    </citation>
    <scope>NUCLEOTIDE SEQUENCE</scope>
</reference>
<protein>
    <submittedName>
        <fullName evidence="1">Uncharacterized protein</fullName>
    </submittedName>
</protein>